<dbReference type="RefSeq" id="WP_059349038.1">
    <property type="nucleotide sequence ID" value="NZ_CP013988.1"/>
</dbReference>
<dbReference type="OrthoDB" id="9792278at2"/>
<keyword evidence="4 6" id="KW-0378">Hydrolase</keyword>
<keyword evidence="5" id="KW-0486">Methionine biosynthesis</keyword>
<evidence type="ECO:0000313" key="7">
    <source>
        <dbReference type="Proteomes" id="UP000595091"/>
    </source>
</evidence>
<dbReference type="Gene3D" id="3.40.50.1580">
    <property type="entry name" value="Nucleoside phosphorylase domain"/>
    <property type="match status" value="1"/>
</dbReference>
<evidence type="ECO:0000313" key="6">
    <source>
        <dbReference type="EMBL" id="QOQ79679.1"/>
    </source>
</evidence>
<organism evidence="6 7">
    <name type="scientific">Aerococcus urinaeequi</name>
    <dbReference type="NCBI Taxonomy" id="51665"/>
    <lineage>
        <taxon>Bacteria</taxon>
        <taxon>Bacillati</taxon>
        <taxon>Bacillota</taxon>
        <taxon>Bacilli</taxon>
        <taxon>Lactobacillales</taxon>
        <taxon>Aerococcaceae</taxon>
        <taxon>Aerococcus</taxon>
    </lineage>
</organism>
<dbReference type="SUPFAM" id="SSF53167">
    <property type="entry name" value="Purine and uridine phosphorylases"/>
    <property type="match status" value="1"/>
</dbReference>
<evidence type="ECO:0000256" key="4">
    <source>
        <dbReference type="ARBA" id="ARBA00022801"/>
    </source>
</evidence>
<dbReference type="AlphaFoldDB" id="A0A0U4HR45"/>
<dbReference type="InterPro" id="IPR010049">
    <property type="entry name" value="MTA_SAH_Nsdase"/>
</dbReference>
<dbReference type="EC" id="3.2.2.9" evidence="2"/>
<protein>
    <recommendedName>
        <fullName evidence="2">adenosylhomocysteine nucleosidase</fullName>
        <ecNumber evidence="2">3.2.2.9</ecNumber>
    </recommendedName>
</protein>
<proteinExistence type="predicted"/>
<dbReference type="NCBIfam" id="TIGR01704">
    <property type="entry name" value="MTA_SAH-Nsdase"/>
    <property type="match status" value="1"/>
</dbReference>
<dbReference type="CDD" id="cd09008">
    <property type="entry name" value="MTAN"/>
    <property type="match status" value="1"/>
</dbReference>
<evidence type="ECO:0000256" key="2">
    <source>
        <dbReference type="ARBA" id="ARBA00011974"/>
    </source>
</evidence>
<evidence type="ECO:0000256" key="5">
    <source>
        <dbReference type="ARBA" id="ARBA00023167"/>
    </source>
</evidence>
<dbReference type="GO" id="GO:0019509">
    <property type="term" value="P:L-methionine salvage from methylthioadenosine"/>
    <property type="evidence" value="ECO:0007669"/>
    <property type="project" value="UniProtKB-UniPathway"/>
</dbReference>
<dbReference type="PANTHER" id="PTHR46832:SF1">
    <property type="entry name" value="5'-METHYLTHIOADENOSINE_S-ADENOSYLHOMOCYSTEINE NUCLEOSIDASE"/>
    <property type="match status" value="1"/>
</dbReference>
<keyword evidence="3" id="KW-0028">Amino-acid biosynthesis</keyword>
<keyword evidence="6" id="KW-0326">Glycosidase</keyword>
<dbReference type="GO" id="GO:0009164">
    <property type="term" value="P:nucleoside catabolic process"/>
    <property type="evidence" value="ECO:0007669"/>
    <property type="project" value="InterPro"/>
</dbReference>
<dbReference type="Proteomes" id="UP000595091">
    <property type="component" value="Chromosome"/>
</dbReference>
<dbReference type="Pfam" id="PF01048">
    <property type="entry name" value="PNP_UDP_1"/>
    <property type="match status" value="1"/>
</dbReference>
<dbReference type="GO" id="GO:0005829">
    <property type="term" value="C:cytosol"/>
    <property type="evidence" value="ECO:0007669"/>
    <property type="project" value="TreeGrafter"/>
</dbReference>
<dbReference type="GO" id="GO:0019284">
    <property type="term" value="P:L-methionine salvage from S-adenosylmethionine"/>
    <property type="evidence" value="ECO:0007669"/>
    <property type="project" value="TreeGrafter"/>
</dbReference>
<dbReference type="UniPathway" id="UPA00904">
    <property type="reaction ID" value="UER00871"/>
</dbReference>
<evidence type="ECO:0000256" key="3">
    <source>
        <dbReference type="ARBA" id="ARBA00022605"/>
    </source>
</evidence>
<comment type="pathway">
    <text evidence="1">Amino-acid biosynthesis; L-methionine biosynthesis via salvage pathway; S-methyl-5-thio-alpha-D-ribose 1-phosphate from S-methyl-5'-thioadenosine (hydrolase route): step 1/2.</text>
</comment>
<dbReference type="KEGG" id="aui:APT62_06615"/>
<gene>
    <name evidence="6" type="ORF">IMX20_02995</name>
</gene>
<dbReference type="EMBL" id="CP063065">
    <property type="protein sequence ID" value="QOQ79679.1"/>
    <property type="molecule type" value="Genomic_DNA"/>
</dbReference>
<dbReference type="NCBIfam" id="NF004079">
    <property type="entry name" value="PRK05584.1"/>
    <property type="match status" value="1"/>
</dbReference>
<dbReference type="InterPro" id="IPR035994">
    <property type="entry name" value="Nucleoside_phosphorylase_sf"/>
</dbReference>
<name>A0A0U4HR45_9LACT</name>
<dbReference type="InterPro" id="IPR000845">
    <property type="entry name" value="Nucleoside_phosphorylase_d"/>
</dbReference>
<evidence type="ECO:0000256" key="1">
    <source>
        <dbReference type="ARBA" id="ARBA00004945"/>
    </source>
</evidence>
<sequence>MKVAIICPMEEEIGYYKEHLGLSASEIVGSTEVWTTSYEGHEIVVARCGIGKVNAAIATTLVAQTNPDLIINTGSAGALAPDRQIGDIVIGEATMYHDADARAFGYELGQVPTMPARYKAPENLIQGFLDAYHETDLNATTGLILTGDQFIADTDKVNDLYQTFRGAQCAEMEGAAVAQVAHQFGVDCIVIRAISDTAQQDANVVFDEFVVTAGQNAAKVTLNYLKHLN</sequence>
<dbReference type="GO" id="GO:0008782">
    <property type="term" value="F:adenosylhomocysteine nucleosidase activity"/>
    <property type="evidence" value="ECO:0007669"/>
    <property type="project" value="UniProtKB-EC"/>
</dbReference>
<accession>A0A0U4HR45</accession>
<reference evidence="6 7" key="1">
    <citation type="submission" date="2020-10" db="EMBL/GenBank/DDBJ databases">
        <title>Plasmid carrying two tetracycline resistance determinant.</title>
        <authorList>
            <person name="Yang Q."/>
        </authorList>
    </citation>
    <scope>NUCLEOTIDE SEQUENCE [LARGE SCALE GENOMIC DNA]</scope>
    <source>
        <strain evidence="6 7">T43</strain>
    </source>
</reference>
<dbReference type="GO" id="GO:0008930">
    <property type="term" value="F:methylthioadenosine nucleosidase activity"/>
    <property type="evidence" value="ECO:0007669"/>
    <property type="project" value="InterPro"/>
</dbReference>
<dbReference type="PANTHER" id="PTHR46832">
    <property type="entry name" value="5'-METHYLTHIOADENOSINE/S-ADENOSYLHOMOCYSTEINE NUCLEOSIDASE"/>
    <property type="match status" value="1"/>
</dbReference>